<name>A0A370HLT8_9NOCA</name>
<dbReference type="InterPro" id="IPR012349">
    <property type="entry name" value="Split_barrel_FMN-bd"/>
</dbReference>
<protein>
    <submittedName>
        <fullName evidence="1">Deazaflavin-dependent oxidoreductase (Nitroreductase family)</fullName>
    </submittedName>
</protein>
<sequence>MTAMRLLAGFNRRVTNPGFRLFAGRVEGYANVVHTGRRSGRTYRTPVGITWDGDQLLVAVNYGRGSDWVRNVLAAQCFQLEHRGREISMDRPQLACIGGRYFLIADRAR</sequence>
<evidence type="ECO:0000313" key="2">
    <source>
        <dbReference type="Proteomes" id="UP000254869"/>
    </source>
</evidence>
<evidence type="ECO:0000313" key="1">
    <source>
        <dbReference type="EMBL" id="RDI59011.1"/>
    </source>
</evidence>
<keyword evidence="2" id="KW-1185">Reference proteome</keyword>
<proteinExistence type="predicted"/>
<dbReference type="Proteomes" id="UP000254869">
    <property type="component" value="Unassembled WGS sequence"/>
</dbReference>
<accession>A0A370HLT8</accession>
<reference evidence="1 2" key="1">
    <citation type="submission" date="2018-07" db="EMBL/GenBank/DDBJ databases">
        <title>Genomic Encyclopedia of Type Strains, Phase IV (KMG-IV): sequencing the most valuable type-strain genomes for metagenomic binning, comparative biology and taxonomic classification.</title>
        <authorList>
            <person name="Goeker M."/>
        </authorList>
    </citation>
    <scope>NUCLEOTIDE SEQUENCE [LARGE SCALE GENOMIC DNA]</scope>
    <source>
        <strain evidence="1 2">DSM 44290</strain>
    </source>
</reference>
<dbReference type="RefSeq" id="WP_068009033.1">
    <property type="nucleotide sequence ID" value="NZ_QQBC01000020.1"/>
</dbReference>
<gene>
    <name evidence="1" type="ORF">DFR76_12010</name>
</gene>
<dbReference type="InterPro" id="IPR004378">
    <property type="entry name" value="F420H2_quin_Rdtase"/>
</dbReference>
<dbReference type="EMBL" id="QQBC01000020">
    <property type="protein sequence ID" value="RDI59011.1"/>
    <property type="molecule type" value="Genomic_DNA"/>
</dbReference>
<dbReference type="Gene3D" id="2.30.110.10">
    <property type="entry name" value="Electron Transport, Fmn-binding Protein, Chain A"/>
    <property type="match status" value="1"/>
</dbReference>
<comment type="caution">
    <text evidence="1">The sequence shown here is derived from an EMBL/GenBank/DDBJ whole genome shotgun (WGS) entry which is preliminary data.</text>
</comment>
<organism evidence="1 2">
    <name type="scientific">Nocardia pseudobrasiliensis</name>
    <dbReference type="NCBI Taxonomy" id="45979"/>
    <lineage>
        <taxon>Bacteria</taxon>
        <taxon>Bacillati</taxon>
        <taxon>Actinomycetota</taxon>
        <taxon>Actinomycetes</taxon>
        <taxon>Mycobacteriales</taxon>
        <taxon>Nocardiaceae</taxon>
        <taxon>Nocardia</taxon>
    </lineage>
</organism>
<dbReference type="GO" id="GO:0016491">
    <property type="term" value="F:oxidoreductase activity"/>
    <property type="evidence" value="ECO:0007669"/>
    <property type="project" value="InterPro"/>
</dbReference>
<dbReference type="Pfam" id="PF04075">
    <property type="entry name" value="F420H2_quin_red"/>
    <property type="match status" value="1"/>
</dbReference>
<dbReference type="AlphaFoldDB" id="A0A370HLT8"/>